<comment type="similarity">
    <text evidence="1 8 9">Belongs to the GreA/GreB family.</text>
</comment>
<gene>
    <name evidence="8" type="primary">greA</name>
    <name evidence="12" type="ORF">SAMN05444000_10454</name>
</gene>
<feature type="domain" description="Transcription elongation factor GreA/GreB N-terminal" evidence="11">
    <location>
        <begin position="4"/>
        <end position="74"/>
    </location>
</feature>
<dbReference type="InterPro" id="IPR006359">
    <property type="entry name" value="Tscrpt_elong_fac_GreA"/>
</dbReference>
<dbReference type="FunFam" id="1.10.287.180:FF:000001">
    <property type="entry name" value="Transcription elongation factor GreA"/>
    <property type="match status" value="1"/>
</dbReference>
<dbReference type="NCBIfam" id="TIGR01462">
    <property type="entry name" value="greA"/>
    <property type="match status" value="1"/>
</dbReference>
<dbReference type="NCBIfam" id="NF001263">
    <property type="entry name" value="PRK00226.1-4"/>
    <property type="match status" value="1"/>
</dbReference>
<dbReference type="AlphaFoldDB" id="A0A1M6FEJ5"/>
<keyword evidence="12" id="KW-0648">Protein biosynthesis</keyword>
<evidence type="ECO:0000256" key="3">
    <source>
        <dbReference type="ARBA" id="ARBA00023015"/>
    </source>
</evidence>
<evidence type="ECO:0000256" key="1">
    <source>
        <dbReference type="ARBA" id="ARBA00008213"/>
    </source>
</evidence>
<dbReference type="Pfam" id="PF03449">
    <property type="entry name" value="GreA_GreB_N"/>
    <property type="match status" value="1"/>
</dbReference>
<sequence length="156" mass="17159">MEKIPMTRGGFVALEAELKNLKTVERPIIIQAIAEAREHGDLSENAEYHSAREKHSFIEGRVKELEGVISLADVIDPKTLSGSIKFGATVTLIDEDTDEEKTWQIVGEHEANVEKGLLNIKSPIARALIGKEEGDSVEVRTPGGEKSYEVMSVAYI</sequence>
<keyword evidence="5 8" id="KW-0804">Transcription</keyword>
<name>A0A1M6FEJ5_9RHOB</name>
<evidence type="ECO:0000259" key="11">
    <source>
        <dbReference type="Pfam" id="PF03449"/>
    </source>
</evidence>
<dbReference type="PANTHER" id="PTHR30437">
    <property type="entry name" value="TRANSCRIPTION ELONGATION FACTOR GREA"/>
    <property type="match status" value="1"/>
</dbReference>
<dbReference type="Gene3D" id="3.10.50.30">
    <property type="entry name" value="Transcription elongation factor, GreA/GreB, C-terminal domain"/>
    <property type="match status" value="1"/>
</dbReference>
<accession>A0A1M6FEJ5</accession>
<dbReference type="InterPro" id="IPR018151">
    <property type="entry name" value="TF_GreA/GreB_CS"/>
</dbReference>
<dbReference type="GO" id="GO:0006354">
    <property type="term" value="P:DNA-templated transcription elongation"/>
    <property type="evidence" value="ECO:0007669"/>
    <property type="project" value="TreeGrafter"/>
</dbReference>
<evidence type="ECO:0000256" key="4">
    <source>
        <dbReference type="ARBA" id="ARBA00023125"/>
    </source>
</evidence>
<dbReference type="SUPFAM" id="SSF54534">
    <property type="entry name" value="FKBP-like"/>
    <property type="match status" value="1"/>
</dbReference>
<dbReference type="HAMAP" id="MF_00105">
    <property type="entry name" value="GreA_GreB"/>
    <property type="match status" value="1"/>
</dbReference>
<dbReference type="PANTHER" id="PTHR30437:SF4">
    <property type="entry name" value="TRANSCRIPTION ELONGATION FACTOR GREA"/>
    <property type="match status" value="1"/>
</dbReference>
<comment type="function">
    <text evidence="6 8 9">Necessary for efficient RNA polymerase transcription elongation past template-encoded arresting sites. The arresting sites in DNA have the property of trapping a certain fraction of elongating RNA polymerases that pass through, resulting in locked ternary complexes. Cleavage of the nascent transcript by cleavage factors such as GreA or GreB allows the resumption of elongation from the new 3'terminus. GreA releases sequences of 2 to 3 nucleotides.</text>
</comment>
<dbReference type="InterPro" id="IPR036953">
    <property type="entry name" value="GreA/GreB_C_sf"/>
</dbReference>
<proteinExistence type="inferred from homology"/>
<dbReference type="InterPro" id="IPR028624">
    <property type="entry name" value="Tscrpt_elong_fac_GreA/B"/>
</dbReference>
<evidence type="ECO:0000256" key="7">
    <source>
        <dbReference type="ARBA" id="ARBA00030776"/>
    </source>
</evidence>
<evidence type="ECO:0000313" key="12">
    <source>
        <dbReference type="EMBL" id="SHI96148.1"/>
    </source>
</evidence>
<evidence type="ECO:0000256" key="9">
    <source>
        <dbReference type="RuleBase" id="RU000556"/>
    </source>
</evidence>
<dbReference type="PROSITE" id="PS00829">
    <property type="entry name" value="GREAB_1"/>
    <property type="match status" value="1"/>
</dbReference>
<dbReference type="NCBIfam" id="NF001261">
    <property type="entry name" value="PRK00226.1-2"/>
    <property type="match status" value="1"/>
</dbReference>
<dbReference type="InterPro" id="IPR023459">
    <property type="entry name" value="Tscrpt_elong_fac_GreA/B_fam"/>
</dbReference>
<dbReference type="Proteomes" id="UP000183982">
    <property type="component" value="Unassembled WGS sequence"/>
</dbReference>
<organism evidence="12 13">
    <name type="scientific">Shimia gijangensis</name>
    <dbReference type="NCBI Taxonomy" id="1470563"/>
    <lineage>
        <taxon>Bacteria</taxon>
        <taxon>Pseudomonadati</taxon>
        <taxon>Pseudomonadota</taxon>
        <taxon>Alphaproteobacteria</taxon>
        <taxon>Rhodobacterales</taxon>
        <taxon>Roseobacteraceae</taxon>
    </lineage>
</organism>
<protein>
    <recommendedName>
        <fullName evidence="2 8">Transcription elongation factor GreA</fullName>
    </recommendedName>
    <alternativeName>
        <fullName evidence="7 8">Transcript cleavage factor GreA</fullName>
    </alternativeName>
</protein>
<dbReference type="InterPro" id="IPR022691">
    <property type="entry name" value="Tscrpt_elong_fac_GreA/B_N"/>
</dbReference>
<dbReference type="Pfam" id="PF01272">
    <property type="entry name" value="GreA_GreB"/>
    <property type="match status" value="1"/>
</dbReference>
<reference evidence="13" key="1">
    <citation type="submission" date="2016-11" db="EMBL/GenBank/DDBJ databases">
        <authorList>
            <person name="Varghese N."/>
            <person name="Submissions S."/>
        </authorList>
    </citation>
    <scope>NUCLEOTIDE SEQUENCE [LARGE SCALE GENOMIC DNA]</scope>
    <source>
        <strain evidence="13">DSM 100564</strain>
    </source>
</reference>
<dbReference type="OrthoDB" id="9808774at2"/>
<dbReference type="GO" id="GO:0003677">
    <property type="term" value="F:DNA binding"/>
    <property type="evidence" value="ECO:0007669"/>
    <property type="project" value="UniProtKB-UniRule"/>
</dbReference>
<evidence type="ECO:0000256" key="6">
    <source>
        <dbReference type="ARBA" id="ARBA00024916"/>
    </source>
</evidence>
<evidence type="ECO:0000256" key="5">
    <source>
        <dbReference type="ARBA" id="ARBA00023163"/>
    </source>
</evidence>
<evidence type="ECO:0000259" key="10">
    <source>
        <dbReference type="Pfam" id="PF01272"/>
    </source>
</evidence>
<dbReference type="GO" id="GO:0003746">
    <property type="term" value="F:translation elongation factor activity"/>
    <property type="evidence" value="ECO:0007669"/>
    <property type="project" value="UniProtKB-KW"/>
</dbReference>
<dbReference type="InterPro" id="IPR001437">
    <property type="entry name" value="Tscrpt_elong_fac_GreA/B_C"/>
</dbReference>
<dbReference type="GO" id="GO:0032784">
    <property type="term" value="P:regulation of DNA-templated transcription elongation"/>
    <property type="evidence" value="ECO:0007669"/>
    <property type="project" value="UniProtKB-UniRule"/>
</dbReference>
<dbReference type="PIRSF" id="PIRSF006092">
    <property type="entry name" value="GreA_GreB"/>
    <property type="match status" value="1"/>
</dbReference>
<keyword evidence="12" id="KW-0251">Elongation factor</keyword>
<evidence type="ECO:0000313" key="13">
    <source>
        <dbReference type="Proteomes" id="UP000183982"/>
    </source>
</evidence>
<evidence type="ECO:0000256" key="8">
    <source>
        <dbReference type="HAMAP-Rule" id="MF_00105"/>
    </source>
</evidence>
<dbReference type="InterPro" id="IPR036805">
    <property type="entry name" value="Tscrpt_elong_fac_GreA/B_N_sf"/>
</dbReference>
<dbReference type="RefSeq" id="WP_073249984.1">
    <property type="nucleotide sequence ID" value="NZ_FQZQ01000004.1"/>
</dbReference>
<keyword evidence="4 8" id="KW-0238">DNA-binding</keyword>
<dbReference type="FunFam" id="3.10.50.30:FF:000001">
    <property type="entry name" value="Transcription elongation factor GreA"/>
    <property type="match status" value="1"/>
</dbReference>
<feature type="domain" description="Transcription elongation factor GreA/GreB C-terminal" evidence="10">
    <location>
        <begin position="82"/>
        <end position="155"/>
    </location>
</feature>
<evidence type="ECO:0000256" key="2">
    <source>
        <dbReference type="ARBA" id="ARBA00013729"/>
    </source>
</evidence>
<dbReference type="EMBL" id="FQZQ01000004">
    <property type="protein sequence ID" value="SHI96148.1"/>
    <property type="molecule type" value="Genomic_DNA"/>
</dbReference>
<dbReference type="GO" id="GO:0070063">
    <property type="term" value="F:RNA polymerase binding"/>
    <property type="evidence" value="ECO:0007669"/>
    <property type="project" value="InterPro"/>
</dbReference>
<keyword evidence="3 8" id="KW-0805">Transcription regulation</keyword>
<dbReference type="SUPFAM" id="SSF46557">
    <property type="entry name" value="GreA transcript cleavage protein, N-terminal domain"/>
    <property type="match status" value="1"/>
</dbReference>
<keyword evidence="13" id="KW-1185">Reference proteome</keyword>
<dbReference type="NCBIfam" id="NF001264">
    <property type="entry name" value="PRK00226.1-5"/>
    <property type="match status" value="1"/>
</dbReference>
<dbReference type="STRING" id="1470563.SAMN05444000_10454"/>
<dbReference type="Gene3D" id="1.10.287.180">
    <property type="entry name" value="Transcription elongation factor, GreA/GreB, N-terminal domain"/>
    <property type="match status" value="1"/>
</dbReference>